<dbReference type="InterPro" id="IPR041577">
    <property type="entry name" value="RT_RNaseH_2"/>
</dbReference>
<evidence type="ECO:0000259" key="1">
    <source>
        <dbReference type="Pfam" id="PF17919"/>
    </source>
</evidence>
<dbReference type="PANTHER" id="PTHR34072">
    <property type="entry name" value="ENZYMATIC POLYPROTEIN-RELATED"/>
    <property type="match status" value="1"/>
</dbReference>
<dbReference type="SUPFAM" id="SSF56672">
    <property type="entry name" value="DNA/RNA polymerases"/>
    <property type="match status" value="1"/>
</dbReference>
<comment type="caution">
    <text evidence="2">The sequence shown here is derived from an EMBL/GenBank/DDBJ whole genome shotgun (WGS) entry which is preliminary data.</text>
</comment>
<dbReference type="GO" id="GO:0071897">
    <property type="term" value="P:DNA biosynthetic process"/>
    <property type="evidence" value="ECO:0007669"/>
    <property type="project" value="UniProtKB-ARBA"/>
</dbReference>
<dbReference type="AlphaFoldDB" id="A0A8X6UWD5"/>
<dbReference type="InterPro" id="IPR043502">
    <property type="entry name" value="DNA/RNA_pol_sf"/>
</dbReference>
<reference evidence="2" key="1">
    <citation type="submission" date="2020-08" db="EMBL/GenBank/DDBJ databases">
        <title>Multicomponent nature underlies the extraordinary mechanical properties of spider dragline silk.</title>
        <authorList>
            <person name="Kono N."/>
            <person name="Nakamura H."/>
            <person name="Mori M."/>
            <person name="Yoshida Y."/>
            <person name="Ohtoshi R."/>
            <person name="Malay A.D."/>
            <person name="Moran D.A.P."/>
            <person name="Tomita M."/>
            <person name="Numata K."/>
            <person name="Arakawa K."/>
        </authorList>
    </citation>
    <scope>NUCLEOTIDE SEQUENCE</scope>
</reference>
<sequence length="233" mass="26337">MCPLNPCIIKSEENEVEIPVQDTEASLDRGCEKYTTPKIFTGEHASVKHILDDNMTCLRAAELEIECLRAAELEIEWLGLFYRPHGWDIGAEHTRLAVRPVECELAQNGVEYRGHIVGLGKRSPAQLKEKLSTNLVLYAPDFKRQFILQTNATDTDIGILLAQRNGEEHSILYLSKKFSDLEKPDHNPLVWLKTNAGTNPRLMRWSLALQPFNFEVIHKPGGRSHSNADALNL</sequence>
<evidence type="ECO:0000313" key="2">
    <source>
        <dbReference type="EMBL" id="GFX86073.1"/>
    </source>
</evidence>
<gene>
    <name evidence="2" type="primary">pol_1244</name>
    <name evidence="2" type="ORF">TNCV_2403691</name>
</gene>
<name>A0A8X6UWD5_TRICX</name>
<feature type="domain" description="Reverse transcriptase/retrotransposon-derived protein RNase H-like" evidence="1">
    <location>
        <begin position="125"/>
        <end position="183"/>
    </location>
</feature>
<protein>
    <submittedName>
        <fullName evidence="2">Retrovirus-related Pol polyprotein from transposon 297</fullName>
    </submittedName>
</protein>
<proteinExistence type="predicted"/>
<dbReference type="EMBL" id="BMAU01021002">
    <property type="protein sequence ID" value="GFX86073.1"/>
    <property type="molecule type" value="Genomic_DNA"/>
</dbReference>
<accession>A0A8X6UWD5</accession>
<organism evidence="2">
    <name type="scientific">Trichonephila clavipes</name>
    <name type="common">Golden silk orbweaver</name>
    <name type="synonym">Nephila clavipes</name>
    <dbReference type="NCBI Taxonomy" id="2585209"/>
    <lineage>
        <taxon>Eukaryota</taxon>
        <taxon>Metazoa</taxon>
        <taxon>Ecdysozoa</taxon>
        <taxon>Arthropoda</taxon>
        <taxon>Chelicerata</taxon>
        <taxon>Arachnida</taxon>
        <taxon>Araneae</taxon>
        <taxon>Araneomorphae</taxon>
        <taxon>Entelegynae</taxon>
        <taxon>Araneoidea</taxon>
        <taxon>Nephilidae</taxon>
        <taxon>Trichonephila</taxon>
    </lineage>
</organism>
<dbReference type="Pfam" id="PF17919">
    <property type="entry name" value="RT_RNaseH_2"/>
    <property type="match status" value="1"/>
</dbReference>
<dbReference type="PANTHER" id="PTHR34072:SF52">
    <property type="entry name" value="RIBONUCLEASE H"/>
    <property type="match status" value="1"/>
</dbReference>